<dbReference type="EMBL" id="FZOW01000012">
    <property type="protein sequence ID" value="SNT27290.1"/>
    <property type="molecule type" value="Genomic_DNA"/>
</dbReference>
<evidence type="ECO:0000256" key="8">
    <source>
        <dbReference type="SAM" id="Phobius"/>
    </source>
</evidence>
<feature type="domain" description="ABC transmembrane type-2" evidence="9">
    <location>
        <begin position="24"/>
        <end position="254"/>
    </location>
</feature>
<comment type="subcellular location">
    <subcellularLocation>
        <location evidence="1">Cell membrane</location>
        <topology evidence="1">Multi-pass membrane protein</topology>
    </subcellularLocation>
</comment>
<protein>
    <submittedName>
        <fullName evidence="10">ABC-2 type transport system permease protein</fullName>
    </submittedName>
</protein>
<dbReference type="InterPro" id="IPR047817">
    <property type="entry name" value="ABC2_TM_bact-type"/>
</dbReference>
<dbReference type="InterPro" id="IPR051328">
    <property type="entry name" value="T7SS_ABC-Transporter"/>
</dbReference>
<feature type="transmembrane region" description="Helical" evidence="8">
    <location>
        <begin position="229"/>
        <end position="248"/>
    </location>
</feature>
<evidence type="ECO:0000256" key="4">
    <source>
        <dbReference type="ARBA" id="ARBA00022692"/>
    </source>
</evidence>
<keyword evidence="3" id="KW-1003">Cell membrane</keyword>
<feature type="transmembrane region" description="Helical" evidence="8">
    <location>
        <begin position="137"/>
        <end position="159"/>
    </location>
</feature>
<evidence type="ECO:0000256" key="5">
    <source>
        <dbReference type="ARBA" id="ARBA00022989"/>
    </source>
</evidence>
<dbReference type="GO" id="GO:0140359">
    <property type="term" value="F:ABC-type transporter activity"/>
    <property type="evidence" value="ECO:0007669"/>
    <property type="project" value="InterPro"/>
</dbReference>
<organism evidence="10 11">
    <name type="scientific">Rhodococcoides kyotonense</name>
    <dbReference type="NCBI Taxonomy" id="398843"/>
    <lineage>
        <taxon>Bacteria</taxon>
        <taxon>Bacillati</taxon>
        <taxon>Actinomycetota</taxon>
        <taxon>Actinomycetes</taxon>
        <taxon>Mycobacteriales</taxon>
        <taxon>Nocardiaceae</taxon>
        <taxon>Rhodococcoides</taxon>
    </lineage>
</organism>
<dbReference type="GO" id="GO:0043190">
    <property type="term" value="C:ATP-binding cassette (ABC) transporter complex"/>
    <property type="evidence" value="ECO:0007669"/>
    <property type="project" value="InterPro"/>
</dbReference>
<dbReference type="PANTHER" id="PTHR43077">
    <property type="entry name" value="TRANSPORT PERMEASE YVFS-RELATED"/>
    <property type="match status" value="1"/>
</dbReference>
<dbReference type="AlphaFoldDB" id="A0A239LAH8"/>
<keyword evidence="6 8" id="KW-0472">Membrane</keyword>
<dbReference type="InterPro" id="IPR000412">
    <property type="entry name" value="ABC_2_transport"/>
</dbReference>
<feature type="transmembrane region" description="Helical" evidence="8">
    <location>
        <begin position="171"/>
        <end position="193"/>
    </location>
</feature>
<accession>A0A239LAH8</accession>
<evidence type="ECO:0000256" key="3">
    <source>
        <dbReference type="ARBA" id="ARBA00022475"/>
    </source>
</evidence>
<gene>
    <name evidence="10" type="ORF">SAMN05421642_112154</name>
</gene>
<evidence type="ECO:0000259" key="9">
    <source>
        <dbReference type="PROSITE" id="PS51012"/>
    </source>
</evidence>
<sequence>MTAPSSVQWWVLTSRTLRTSVRAGELVTALIAPVVFTIGFYLPLQKVISLFGNGVADFGQFLMPLIALQAIAFTAISAAFLAATDAVDGINTRFASMPVAPSVPFTARVATGLLKCAVSSAAALGCGYVIGFRFSGSAIQTACFFGFVAVIAVALIIGADMIGTTSKSPEATTQILIVPQLILGMLSSGFAPLDQFPEWVQPFVRNQPISQFTTALRGLADGTATGSSLYPAVLWLVGMLLLFVPLSLRVNTRRP</sequence>
<dbReference type="STRING" id="398843.A3K89_09965"/>
<feature type="transmembrane region" description="Helical" evidence="8">
    <location>
        <begin position="62"/>
        <end position="84"/>
    </location>
</feature>
<evidence type="ECO:0000256" key="6">
    <source>
        <dbReference type="ARBA" id="ARBA00023136"/>
    </source>
</evidence>
<dbReference type="GO" id="GO:0046677">
    <property type="term" value="P:response to antibiotic"/>
    <property type="evidence" value="ECO:0007669"/>
    <property type="project" value="UniProtKB-KW"/>
</dbReference>
<dbReference type="InterPro" id="IPR013525">
    <property type="entry name" value="ABC2_TM"/>
</dbReference>
<dbReference type="Pfam" id="PF12698">
    <property type="entry name" value="ABC2_membrane_3"/>
    <property type="match status" value="1"/>
</dbReference>
<dbReference type="PROSITE" id="PS51012">
    <property type="entry name" value="ABC_TM2"/>
    <property type="match status" value="1"/>
</dbReference>
<evidence type="ECO:0000256" key="2">
    <source>
        <dbReference type="ARBA" id="ARBA00007783"/>
    </source>
</evidence>
<dbReference type="PIRSF" id="PIRSF006648">
    <property type="entry name" value="DrrB"/>
    <property type="match status" value="1"/>
</dbReference>
<proteinExistence type="inferred from homology"/>
<evidence type="ECO:0000256" key="1">
    <source>
        <dbReference type="ARBA" id="ARBA00004651"/>
    </source>
</evidence>
<reference evidence="11" key="1">
    <citation type="submission" date="2017-06" db="EMBL/GenBank/DDBJ databases">
        <authorList>
            <person name="Varghese N."/>
            <person name="Submissions S."/>
        </authorList>
    </citation>
    <scope>NUCLEOTIDE SEQUENCE [LARGE SCALE GENOMIC DNA]</scope>
    <source>
        <strain evidence="11">JCM 23211</strain>
    </source>
</reference>
<name>A0A239LAH8_9NOCA</name>
<evidence type="ECO:0000313" key="11">
    <source>
        <dbReference type="Proteomes" id="UP000198327"/>
    </source>
</evidence>
<dbReference type="RefSeq" id="WP_089249483.1">
    <property type="nucleotide sequence ID" value="NZ_FZOW01000012.1"/>
</dbReference>
<keyword evidence="7" id="KW-0046">Antibiotic resistance</keyword>
<dbReference type="Proteomes" id="UP000198327">
    <property type="component" value="Unassembled WGS sequence"/>
</dbReference>
<keyword evidence="5 8" id="KW-1133">Transmembrane helix</keyword>
<keyword evidence="11" id="KW-1185">Reference proteome</keyword>
<comment type="similarity">
    <text evidence="2">Belongs to the ABC-2 integral membrane protein family.</text>
</comment>
<evidence type="ECO:0000256" key="7">
    <source>
        <dbReference type="ARBA" id="ARBA00023251"/>
    </source>
</evidence>
<feature type="transmembrane region" description="Helical" evidence="8">
    <location>
        <begin position="105"/>
        <end position="131"/>
    </location>
</feature>
<keyword evidence="4 8" id="KW-0812">Transmembrane</keyword>
<dbReference type="OrthoDB" id="8988363at2"/>
<feature type="transmembrane region" description="Helical" evidence="8">
    <location>
        <begin position="23"/>
        <end position="42"/>
    </location>
</feature>
<evidence type="ECO:0000313" key="10">
    <source>
        <dbReference type="EMBL" id="SNT27290.1"/>
    </source>
</evidence>
<dbReference type="PANTHER" id="PTHR43077:SF8">
    <property type="entry name" value="DOXORUBICIN RESISTANCE ABC TRANSPORTER PERMEASE PROTEIN DRRB"/>
    <property type="match status" value="1"/>
</dbReference>